<accession>A0A8X6NEB3</accession>
<sequence>ESAKDGCAQNRKFTVMRFLEADGEHNADIYCRGMAAYGKSL</sequence>
<keyword evidence="2" id="KW-1185">Reference proteome</keyword>
<organism evidence="1 2">
    <name type="scientific">Nephila pilipes</name>
    <name type="common">Giant wood spider</name>
    <name type="synonym">Nephila maculata</name>
    <dbReference type="NCBI Taxonomy" id="299642"/>
    <lineage>
        <taxon>Eukaryota</taxon>
        <taxon>Metazoa</taxon>
        <taxon>Ecdysozoa</taxon>
        <taxon>Arthropoda</taxon>
        <taxon>Chelicerata</taxon>
        <taxon>Arachnida</taxon>
        <taxon>Araneae</taxon>
        <taxon>Araneomorphae</taxon>
        <taxon>Entelegynae</taxon>
        <taxon>Araneoidea</taxon>
        <taxon>Nephilidae</taxon>
        <taxon>Nephila</taxon>
    </lineage>
</organism>
<evidence type="ECO:0000313" key="2">
    <source>
        <dbReference type="Proteomes" id="UP000887013"/>
    </source>
</evidence>
<comment type="caution">
    <text evidence="1">The sequence shown here is derived from an EMBL/GenBank/DDBJ whole genome shotgun (WGS) entry which is preliminary data.</text>
</comment>
<feature type="non-terminal residue" evidence="1">
    <location>
        <position position="1"/>
    </location>
</feature>
<dbReference type="EMBL" id="BMAW01057090">
    <property type="protein sequence ID" value="GFT09057.1"/>
    <property type="molecule type" value="Genomic_DNA"/>
</dbReference>
<protein>
    <submittedName>
        <fullName evidence="1">Uncharacterized protein</fullName>
    </submittedName>
</protein>
<dbReference type="AlphaFoldDB" id="A0A8X6NEB3"/>
<reference evidence="1" key="1">
    <citation type="submission" date="2020-08" db="EMBL/GenBank/DDBJ databases">
        <title>Multicomponent nature underlies the extraordinary mechanical properties of spider dragline silk.</title>
        <authorList>
            <person name="Kono N."/>
            <person name="Nakamura H."/>
            <person name="Mori M."/>
            <person name="Yoshida Y."/>
            <person name="Ohtoshi R."/>
            <person name="Malay A.D."/>
            <person name="Moran D.A.P."/>
            <person name="Tomita M."/>
            <person name="Numata K."/>
            <person name="Arakawa K."/>
        </authorList>
    </citation>
    <scope>NUCLEOTIDE SEQUENCE</scope>
</reference>
<proteinExistence type="predicted"/>
<dbReference type="Proteomes" id="UP000887013">
    <property type="component" value="Unassembled WGS sequence"/>
</dbReference>
<evidence type="ECO:0000313" key="1">
    <source>
        <dbReference type="EMBL" id="GFT09057.1"/>
    </source>
</evidence>
<name>A0A8X6NEB3_NEPPI</name>
<gene>
    <name evidence="1" type="ORF">NPIL_283621</name>
</gene>